<comment type="caution">
    <text evidence="1">The sequence shown here is derived from an EMBL/GenBank/DDBJ whole genome shotgun (WGS) entry which is preliminary data.</text>
</comment>
<proteinExistence type="predicted"/>
<dbReference type="Proteomes" id="UP000037122">
    <property type="component" value="Unassembled WGS sequence"/>
</dbReference>
<name>A0A0L0P763_CANAR</name>
<accession>A0A0L0P763</accession>
<dbReference type="AlphaFoldDB" id="A0A0L0P763"/>
<gene>
    <name evidence="1" type="ORF">QG37_00842</name>
</gene>
<evidence type="ECO:0000313" key="1">
    <source>
        <dbReference type="EMBL" id="KNE02154.1"/>
    </source>
</evidence>
<sequence length="83" mass="9453">MCQIYFCPTVGAFVKRTAITTGEFGIGDMARCRGWGHVQPLQQVPLGTISSFKQERKKDNEECEVCDQSWMLLWHENLCITLA</sequence>
<evidence type="ECO:0000313" key="2">
    <source>
        <dbReference type="Proteomes" id="UP000037122"/>
    </source>
</evidence>
<reference evidence="2" key="1">
    <citation type="journal article" date="2015" name="BMC Genomics">
        <title>Draft genome of a commonly misdiagnosed multidrug resistant pathogen Candida auris.</title>
        <authorList>
            <person name="Chatterjee S."/>
            <person name="Alampalli S.V."/>
            <person name="Nageshan R.K."/>
            <person name="Chettiar S.T."/>
            <person name="Joshi S."/>
            <person name="Tatu U.S."/>
        </authorList>
    </citation>
    <scope>NUCLEOTIDE SEQUENCE [LARGE SCALE GENOMIC DNA]</scope>
    <source>
        <strain evidence="2">6684</strain>
    </source>
</reference>
<dbReference type="EMBL" id="LGST01000006">
    <property type="protein sequence ID" value="KNE02154.1"/>
    <property type="molecule type" value="Genomic_DNA"/>
</dbReference>
<dbReference type="VEuPathDB" id="FungiDB:QG37_00842"/>
<protein>
    <submittedName>
        <fullName evidence="1">Uncharacterized protein</fullName>
    </submittedName>
</protein>
<organism evidence="1 2">
    <name type="scientific">Candidozyma auris</name>
    <name type="common">Yeast</name>
    <name type="synonym">Candida auris</name>
    <dbReference type="NCBI Taxonomy" id="498019"/>
    <lineage>
        <taxon>Eukaryota</taxon>
        <taxon>Fungi</taxon>
        <taxon>Dikarya</taxon>
        <taxon>Ascomycota</taxon>
        <taxon>Saccharomycotina</taxon>
        <taxon>Pichiomycetes</taxon>
        <taxon>Metschnikowiaceae</taxon>
        <taxon>Candidozyma</taxon>
    </lineage>
</organism>